<keyword evidence="5" id="KW-0134">Cell wall</keyword>
<dbReference type="GO" id="GO:0005886">
    <property type="term" value="C:plasma membrane"/>
    <property type="evidence" value="ECO:0007669"/>
    <property type="project" value="UniProtKB-SubCell"/>
</dbReference>
<evidence type="ECO:0000313" key="18">
    <source>
        <dbReference type="Proteomes" id="UP000546257"/>
    </source>
</evidence>
<evidence type="ECO:0000259" key="16">
    <source>
        <dbReference type="Pfam" id="PF25162"/>
    </source>
</evidence>
<feature type="compositionally biased region" description="Low complexity" evidence="13">
    <location>
        <begin position="796"/>
        <end position="823"/>
    </location>
</feature>
<evidence type="ECO:0000259" key="15">
    <source>
        <dbReference type="Pfam" id="PF18204"/>
    </source>
</evidence>
<gene>
    <name evidence="17" type="ORF">H5V44_00025</name>
</gene>
<feature type="domain" description="DUF7827" evidence="16">
    <location>
        <begin position="342"/>
        <end position="464"/>
    </location>
</feature>
<evidence type="ECO:0000256" key="10">
    <source>
        <dbReference type="ARBA" id="ARBA00022989"/>
    </source>
</evidence>
<accession>A0A7J9SD71</accession>
<keyword evidence="8 14" id="KW-0812">Transmembrane</keyword>
<comment type="similarity">
    <text evidence="3">Belongs to the halobacterial S-layer protein family.</text>
</comment>
<keyword evidence="11 14" id="KW-0472">Membrane</keyword>
<evidence type="ECO:0000256" key="11">
    <source>
        <dbReference type="ARBA" id="ARBA00023136"/>
    </source>
</evidence>
<evidence type="ECO:0000256" key="9">
    <source>
        <dbReference type="ARBA" id="ARBA00022729"/>
    </source>
</evidence>
<dbReference type="RefSeq" id="WP_185191098.1">
    <property type="nucleotide sequence ID" value="NZ_JACKXD010000001.1"/>
</dbReference>
<keyword evidence="9" id="KW-0732">Signal</keyword>
<evidence type="ECO:0000313" key="17">
    <source>
        <dbReference type="EMBL" id="MBB6644708.1"/>
    </source>
</evidence>
<keyword evidence="6" id="KW-0964">Secreted</keyword>
<protein>
    <submittedName>
        <fullName evidence="17">PGF-CTERM sorting domain-containing protein</fullName>
    </submittedName>
</protein>
<reference evidence="17 18" key="1">
    <citation type="submission" date="2020-08" db="EMBL/GenBank/DDBJ databases">
        <authorList>
            <person name="Seo M.-J."/>
        </authorList>
    </citation>
    <scope>NUCLEOTIDE SEQUENCE [LARGE SCALE GENOMIC DNA]</scope>
    <source>
        <strain evidence="17 18">MBLA0160</strain>
    </source>
</reference>
<dbReference type="GO" id="GO:0030115">
    <property type="term" value="C:S-layer"/>
    <property type="evidence" value="ECO:0007669"/>
    <property type="project" value="UniProtKB-SubCell"/>
</dbReference>
<evidence type="ECO:0000256" key="3">
    <source>
        <dbReference type="ARBA" id="ARBA00009327"/>
    </source>
</evidence>
<evidence type="ECO:0000256" key="2">
    <source>
        <dbReference type="ARBA" id="ARBA00004237"/>
    </source>
</evidence>
<evidence type="ECO:0000256" key="14">
    <source>
        <dbReference type="SAM" id="Phobius"/>
    </source>
</evidence>
<keyword evidence="18" id="KW-1185">Reference proteome</keyword>
<evidence type="ECO:0000256" key="6">
    <source>
        <dbReference type="ARBA" id="ARBA00022525"/>
    </source>
</evidence>
<keyword evidence="10 14" id="KW-1133">Transmembrane helix</keyword>
<feature type="region of interest" description="Disordered" evidence="13">
    <location>
        <begin position="768"/>
        <end position="823"/>
    </location>
</feature>
<proteinExistence type="inferred from homology"/>
<dbReference type="Pfam" id="PF18204">
    <property type="entry name" value="PGF-CTERM"/>
    <property type="match status" value="1"/>
</dbReference>
<evidence type="ECO:0000256" key="13">
    <source>
        <dbReference type="SAM" id="MobiDB-lite"/>
    </source>
</evidence>
<sequence length="844" mass="88951">MTGNTKKVRAVFLAALMIFSVFAGTVAFSGSVAAEEPTYGGNAVHYVNESGGGDPVVEVPFEGNVEAASLDRDNFTILDDGDNTSSIQNFRQRNATVILTLDRAYPSNDLEVSLSENIQSPGGDTITNDGDKTVVFAGQTLEYEGDANGGGTDVQANTATNVTAYQGVTIAINVSKYNNISRTKAAGGDVPVTVEGEDNTYFQEGSTGVNSSVYTFNTGDRELGEYRVFINNSDNQANRAFINVRDLQLDIEADDLNVSTDDTIETTVSAVAGSRDIEAELLDNTGDSINTTQATLDGQGEADIDFNAGSADDGDTLDPGTYTVEVTDNATGVTVESSEITVSEAEDEDVSFVSTTITDQRGDILEATIEMTETSEATVTFGSKDDGVIANATFEDDNGDDQVTFYVNTYNFEDDQANVFALDSDSDDVLLDQTQNNNPANGPSADGLGELLDAGDYDLEAEAGDQGVTTGVTQSDDIATVTLEDRSTENIRMWTGSKEAIGSVSDLEDVNEAIEEGQITQSSEVAVGDFAVHQLEASGFEGALNAREDEDVSQAFSTLNATGPINLTIEEASPGANQDARELDLDYTGSNANVTVIADGPNDTYFVIVDTASVNYKNGDTLPSDSDTALETNFTVLNRDSPFGQDFVPEDDFDDDENSETLVTFNANEPEVTIQEPFNVSQASGQTISATTNIAPGTEVRLRVRSDDGVSPSFLKTATPVVGSDGSFGATFDFSGQNVGDTYEITVSSTGIILASDETEDGTVVEAVATDTATPEPDTDTPEPDTDTPTPEPDTDTATPEPDTDTPMPDTDTPTSTPTSTPGFGVVVALTALLAAALLAIRRD</sequence>
<dbReference type="Proteomes" id="UP000546257">
    <property type="component" value="Unassembled WGS sequence"/>
</dbReference>
<feature type="compositionally biased region" description="Acidic residues" evidence="13">
    <location>
        <begin position="777"/>
        <end position="786"/>
    </location>
</feature>
<keyword evidence="7" id="KW-0701">S-layer</keyword>
<evidence type="ECO:0000256" key="12">
    <source>
        <dbReference type="ARBA" id="ARBA00023180"/>
    </source>
</evidence>
<evidence type="ECO:0000256" key="5">
    <source>
        <dbReference type="ARBA" id="ARBA00022512"/>
    </source>
</evidence>
<organism evidence="17 18">
    <name type="scientific">Halobellus ruber</name>
    <dbReference type="NCBI Taxonomy" id="2761102"/>
    <lineage>
        <taxon>Archaea</taxon>
        <taxon>Methanobacteriati</taxon>
        <taxon>Methanobacteriota</taxon>
        <taxon>Stenosarchaea group</taxon>
        <taxon>Halobacteria</taxon>
        <taxon>Halobacteriales</taxon>
        <taxon>Haloferacaceae</taxon>
        <taxon>Halobellus</taxon>
    </lineage>
</organism>
<keyword evidence="12" id="KW-0325">Glycoprotein</keyword>
<feature type="domain" description="PGF-CTERM archaeal protein-sorting signal" evidence="15">
    <location>
        <begin position="821"/>
        <end position="843"/>
    </location>
</feature>
<dbReference type="InterPro" id="IPR057149">
    <property type="entry name" value="DUF7827"/>
</dbReference>
<comment type="subcellular location">
    <subcellularLocation>
        <location evidence="1">Cell membrane</location>
    </subcellularLocation>
    <subcellularLocation>
        <location evidence="2">Secreted</location>
        <location evidence="2">Cell wall</location>
        <location evidence="2">S-layer</location>
    </subcellularLocation>
</comment>
<evidence type="ECO:0000256" key="8">
    <source>
        <dbReference type="ARBA" id="ARBA00022692"/>
    </source>
</evidence>
<feature type="region of interest" description="Disordered" evidence="13">
    <location>
        <begin position="432"/>
        <end position="451"/>
    </location>
</feature>
<evidence type="ECO:0000256" key="1">
    <source>
        <dbReference type="ARBA" id="ARBA00004236"/>
    </source>
</evidence>
<dbReference type="InterPro" id="IPR026452">
    <property type="entry name" value="Surf_glycop_sig_pep"/>
</dbReference>
<feature type="transmembrane region" description="Helical" evidence="14">
    <location>
        <begin position="823"/>
        <end position="841"/>
    </location>
</feature>
<dbReference type="Pfam" id="PF25162">
    <property type="entry name" value="DUF7827"/>
    <property type="match status" value="1"/>
</dbReference>
<evidence type="ECO:0000256" key="7">
    <source>
        <dbReference type="ARBA" id="ARBA00022601"/>
    </source>
</evidence>
<keyword evidence="4" id="KW-1003">Cell membrane</keyword>
<dbReference type="InterPro" id="IPR026371">
    <property type="entry name" value="PGF_CTERM"/>
</dbReference>
<evidence type="ECO:0000256" key="4">
    <source>
        <dbReference type="ARBA" id="ARBA00022475"/>
    </source>
</evidence>
<dbReference type="NCBIfam" id="TIGR04126">
    <property type="entry name" value="PGF_CTERM"/>
    <property type="match status" value="1"/>
</dbReference>
<comment type="caution">
    <text evidence="17">The sequence shown here is derived from an EMBL/GenBank/DDBJ whole genome shotgun (WGS) entry which is preliminary data.</text>
</comment>
<dbReference type="AlphaFoldDB" id="A0A7J9SD71"/>
<dbReference type="EMBL" id="JACKXD010000001">
    <property type="protein sequence ID" value="MBB6644708.1"/>
    <property type="molecule type" value="Genomic_DNA"/>
</dbReference>
<dbReference type="NCBIfam" id="TIGR04207">
    <property type="entry name" value="halo_sig_pep"/>
    <property type="match status" value="1"/>
</dbReference>
<name>A0A7J9SD71_9EURY</name>
<dbReference type="NCBIfam" id="NF045517">
    <property type="entry name" value="halo_surf_dom"/>
    <property type="match status" value="1"/>
</dbReference>